<keyword evidence="5" id="KW-1185">Reference proteome</keyword>
<gene>
    <name evidence="4" type="ORF">SAMN05421756_101765</name>
</gene>
<dbReference type="InterPro" id="IPR050109">
    <property type="entry name" value="HTH-type_TetR-like_transc_reg"/>
</dbReference>
<dbReference type="EMBL" id="FOFA01000001">
    <property type="protein sequence ID" value="SEP81375.1"/>
    <property type="molecule type" value="Genomic_DNA"/>
</dbReference>
<feature type="DNA-binding region" description="H-T-H motif" evidence="2">
    <location>
        <begin position="17"/>
        <end position="36"/>
    </location>
</feature>
<evidence type="ECO:0000313" key="5">
    <source>
        <dbReference type="Proteomes" id="UP000198504"/>
    </source>
</evidence>
<accession>A0A1H9AXX1</accession>
<evidence type="ECO:0000259" key="3">
    <source>
        <dbReference type="PROSITE" id="PS50977"/>
    </source>
</evidence>
<keyword evidence="1 2" id="KW-0238">DNA-binding</keyword>
<dbReference type="OrthoDB" id="7252896at2"/>
<dbReference type="GO" id="GO:0000976">
    <property type="term" value="F:transcription cis-regulatory region binding"/>
    <property type="evidence" value="ECO:0007669"/>
    <property type="project" value="TreeGrafter"/>
</dbReference>
<sequence>MAAAIAVFAERGVIGASVEEICEAAGFTRGAFYSNFADKDALVLALIEQGIAEEYAAAERAVAELKAQGGGLTATAAVAQVLGRLNLGGTGDRTSLLAQQELLLYAARVAELRAPYQAFVDACRAQVHALVADALQFAELEFTMPVELALDLLMGAHDQMHQRALFSGELDPTAMHALIMNLTRPRSGAALHPGEESV</sequence>
<evidence type="ECO:0000256" key="1">
    <source>
        <dbReference type="ARBA" id="ARBA00023125"/>
    </source>
</evidence>
<feature type="domain" description="HTH tetR-type" evidence="3">
    <location>
        <begin position="1"/>
        <end position="54"/>
    </location>
</feature>
<dbReference type="Pfam" id="PF00440">
    <property type="entry name" value="TetR_N"/>
    <property type="match status" value="1"/>
</dbReference>
<dbReference type="PROSITE" id="PS50977">
    <property type="entry name" value="HTH_TETR_2"/>
    <property type="match status" value="1"/>
</dbReference>
<dbReference type="STRING" id="1036181.SAMN05421756_101765"/>
<organism evidence="4 5">
    <name type="scientific">Microlunatus flavus</name>
    <dbReference type="NCBI Taxonomy" id="1036181"/>
    <lineage>
        <taxon>Bacteria</taxon>
        <taxon>Bacillati</taxon>
        <taxon>Actinomycetota</taxon>
        <taxon>Actinomycetes</taxon>
        <taxon>Propionibacteriales</taxon>
        <taxon>Propionibacteriaceae</taxon>
        <taxon>Microlunatus</taxon>
    </lineage>
</organism>
<evidence type="ECO:0000256" key="2">
    <source>
        <dbReference type="PROSITE-ProRule" id="PRU00335"/>
    </source>
</evidence>
<dbReference type="PANTHER" id="PTHR30055">
    <property type="entry name" value="HTH-TYPE TRANSCRIPTIONAL REGULATOR RUTR"/>
    <property type="match status" value="1"/>
</dbReference>
<dbReference type="InterPro" id="IPR009057">
    <property type="entry name" value="Homeodomain-like_sf"/>
</dbReference>
<dbReference type="InterPro" id="IPR001647">
    <property type="entry name" value="HTH_TetR"/>
</dbReference>
<dbReference type="SUPFAM" id="SSF46689">
    <property type="entry name" value="Homeodomain-like"/>
    <property type="match status" value="1"/>
</dbReference>
<dbReference type="GO" id="GO:0003700">
    <property type="term" value="F:DNA-binding transcription factor activity"/>
    <property type="evidence" value="ECO:0007669"/>
    <property type="project" value="TreeGrafter"/>
</dbReference>
<name>A0A1H9AXX1_9ACTN</name>
<dbReference type="Proteomes" id="UP000198504">
    <property type="component" value="Unassembled WGS sequence"/>
</dbReference>
<evidence type="ECO:0000313" key="4">
    <source>
        <dbReference type="EMBL" id="SEP81375.1"/>
    </source>
</evidence>
<reference evidence="5" key="1">
    <citation type="submission" date="2016-10" db="EMBL/GenBank/DDBJ databases">
        <authorList>
            <person name="Varghese N."/>
            <person name="Submissions S."/>
        </authorList>
    </citation>
    <scope>NUCLEOTIDE SEQUENCE [LARGE SCALE GENOMIC DNA]</scope>
    <source>
        <strain evidence="5">CGMCC 4.6856</strain>
    </source>
</reference>
<proteinExistence type="predicted"/>
<dbReference type="AlphaFoldDB" id="A0A1H9AXX1"/>
<dbReference type="Gene3D" id="1.10.357.10">
    <property type="entry name" value="Tetracycline Repressor, domain 2"/>
    <property type="match status" value="1"/>
</dbReference>
<dbReference type="PANTHER" id="PTHR30055:SF241">
    <property type="entry name" value="TRANSCRIPTIONAL REGULATORY PROTEIN"/>
    <property type="match status" value="1"/>
</dbReference>
<protein>
    <submittedName>
        <fullName evidence="4">DNA-binding transcriptional regulator, AcrR family</fullName>
    </submittedName>
</protein>